<organism evidence="8 9">
    <name type="scientific">Hyphococcus flavus</name>
    <dbReference type="NCBI Taxonomy" id="1866326"/>
    <lineage>
        <taxon>Bacteria</taxon>
        <taxon>Pseudomonadati</taxon>
        <taxon>Pseudomonadota</taxon>
        <taxon>Alphaproteobacteria</taxon>
        <taxon>Parvularculales</taxon>
        <taxon>Parvularculaceae</taxon>
        <taxon>Hyphococcus</taxon>
    </lineage>
</organism>
<dbReference type="PANTHER" id="PTHR43552">
    <property type="entry name" value="DIAMINOBUTYRATE--2-OXOGLUTARATE AMINOTRANSFERASE"/>
    <property type="match status" value="1"/>
</dbReference>
<reference evidence="8" key="1">
    <citation type="submission" date="2023-02" db="EMBL/GenBank/DDBJ databases">
        <title>Genome sequence of Hyphococcus flavus.</title>
        <authorList>
            <person name="Rong J.-C."/>
            <person name="Zhao Q."/>
            <person name="Yi M."/>
            <person name="Wu J.-Y."/>
        </authorList>
    </citation>
    <scope>NUCLEOTIDE SEQUENCE</scope>
    <source>
        <strain evidence="8">MCCC 1K03223</strain>
    </source>
</reference>
<dbReference type="InterPro" id="IPR015421">
    <property type="entry name" value="PyrdxlP-dep_Trfase_major"/>
</dbReference>
<evidence type="ECO:0000313" key="8">
    <source>
        <dbReference type="EMBL" id="WDI30275.1"/>
    </source>
</evidence>
<dbReference type="PANTHER" id="PTHR43552:SF2">
    <property type="entry name" value="DIAMINOBUTYRATE--2-OXOGLUTARATE TRANSAMINASE"/>
    <property type="match status" value="1"/>
</dbReference>
<sequence>MAFEKSEKQNVFERRESDVRSYARNFPVKFVSSSGATVRDESGKEYIDFLAGCSSLNYGHNHPVLKKALIEYMERDGVTHSLDMETDAKEAFLLEFEQTILKPRSLDYVVQFPGPTGANAVEAALKLARKVTGRENIISFTNGFHGVTLGALAATGNGHHRGGAGVALGGVTRMPYDNYFGDGSDSAAQLDRVLSDSSSGVDAPAAIIVETVQGEGGLNVASFSWLKKVQSIARKHGALFIVDDIQAGIGRTGTFFSFEPAELNPDIVTLAKSISGFGLPMALTLIKRDLDIWKPGEHNGTFRGNCHAFITAKAALETYWRDKKFEQEISEKAAILENALSNIKDENSSLVVGLKGRGMMRGIDVKSGDIAAEIVTEAFEHGLIIETSGTDDEIVKCLTPLTISNDDLEKGLNILTQAVRTVAKKHTQQAA</sequence>
<dbReference type="EC" id="2.6.1.76" evidence="7"/>
<dbReference type="Gene3D" id="3.40.640.10">
    <property type="entry name" value="Type I PLP-dependent aspartate aminotransferase-like (Major domain)"/>
    <property type="match status" value="1"/>
</dbReference>
<dbReference type="InterPro" id="IPR015424">
    <property type="entry name" value="PyrdxlP-dep_Trfase"/>
</dbReference>
<evidence type="ECO:0000256" key="3">
    <source>
        <dbReference type="ARBA" id="ARBA00022576"/>
    </source>
</evidence>
<keyword evidence="5 6" id="KW-0663">Pyridoxal phosphate</keyword>
<keyword evidence="4 7" id="KW-0808">Transferase</keyword>
<dbReference type="NCBIfam" id="NF006733">
    <property type="entry name" value="PRK09264.1"/>
    <property type="match status" value="1"/>
</dbReference>
<comment type="similarity">
    <text evidence="2 6">Belongs to the class-III pyridoxal-phosphate-dependent aminotransferase family.</text>
</comment>
<dbReference type="AlphaFoldDB" id="A0AAE9ZBM9"/>
<dbReference type="Gene3D" id="3.90.1150.10">
    <property type="entry name" value="Aspartate Aminotransferase, domain 1"/>
    <property type="match status" value="1"/>
</dbReference>
<dbReference type="Proteomes" id="UP001214043">
    <property type="component" value="Chromosome"/>
</dbReference>
<evidence type="ECO:0000256" key="6">
    <source>
        <dbReference type="RuleBase" id="RU003560"/>
    </source>
</evidence>
<evidence type="ECO:0000256" key="7">
    <source>
        <dbReference type="RuleBase" id="RU365034"/>
    </source>
</evidence>
<comment type="function">
    <text evidence="7">Catalyzes reversively the conversion of L-aspartate beta-semialdehyde (ASA) to L-2,4-diaminobutyrate (DABA) by transamination with L-glutamate.</text>
</comment>
<dbReference type="Pfam" id="PF00202">
    <property type="entry name" value="Aminotran_3"/>
    <property type="match status" value="1"/>
</dbReference>
<evidence type="ECO:0000256" key="5">
    <source>
        <dbReference type="ARBA" id="ARBA00022898"/>
    </source>
</evidence>
<dbReference type="GO" id="GO:0030170">
    <property type="term" value="F:pyridoxal phosphate binding"/>
    <property type="evidence" value="ECO:0007669"/>
    <property type="project" value="InterPro"/>
</dbReference>
<comment type="pathway">
    <text evidence="7">Amine and polyamine biosynthesis; ectoine biosynthesis; L-ectoine from L-aspartate 4-semialdehyde: step 1/3.</text>
</comment>
<evidence type="ECO:0000256" key="1">
    <source>
        <dbReference type="ARBA" id="ARBA00001933"/>
    </source>
</evidence>
<dbReference type="RefSeq" id="WP_274492072.1">
    <property type="nucleotide sequence ID" value="NZ_CP118166.1"/>
</dbReference>
<protein>
    <recommendedName>
        <fullName evidence="7">Diaminobutyrate--2-oxoglutarate transaminase</fullName>
        <ecNumber evidence="7">2.6.1.76</ecNumber>
    </recommendedName>
    <alternativeName>
        <fullName evidence="7">DABA aminotransferase</fullName>
    </alternativeName>
</protein>
<dbReference type="SUPFAM" id="SSF53383">
    <property type="entry name" value="PLP-dependent transferases"/>
    <property type="match status" value="1"/>
</dbReference>
<keyword evidence="3 7" id="KW-0032">Aminotransferase</keyword>
<dbReference type="GO" id="GO:0019491">
    <property type="term" value="P:ectoine biosynthetic process"/>
    <property type="evidence" value="ECO:0007669"/>
    <property type="project" value="InterPro"/>
</dbReference>
<dbReference type="KEGG" id="hfl:PUV54_09920"/>
<proteinExistence type="inferred from homology"/>
<dbReference type="InterPro" id="IPR004637">
    <property type="entry name" value="Dat"/>
</dbReference>
<keyword evidence="9" id="KW-1185">Reference proteome</keyword>
<dbReference type="EMBL" id="CP118166">
    <property type="protein sequence ID" value="WDI30275.1"/>
    <property type="molecule type" value="Genomic_DNA"/>
</dbReference>
<name>A0AAE9ZBM9_9PROT</name>
<dbReference type="PIRSF" id="PIRSF000521">
    <property type="entry name" value="Transaminase_4ab_Lys_Orn"/>
    <property type="match status" value="1"/>
</dbReference>
<dbReference type="InterPro" id="IPR015422">
    <property type="entry name" value="PyrdxlP-dep_Trfase_small"/>
</dbReference>
<comment type="cofactor">
    <cofactor evidence="1 7">
        <name>pyridoxal 5'-phosphate</name>
        <dbReference type="ChEBI" id="CHEBI:597326"/>
    </cofactor>
</comment>
<evidence type="ECO:0000256" key="2">
    <source>
        <dbReference type="ARBA" id="ARBA00008954"/>
    </source>
</evidence>
<dbReference type="InterPro" id="IPR049704">
    <property type="entry name" value="Aminotrans_3_PPA_site"/>
</dbReference>
<evidence type="ECO:0000313" key="9">
    <source>
        <dbReference type="Proteomes" id="UP001214043"/>
    </source>
</evidence>
<gene>
    <name evidence="8" type="primary">ectB</name>
    <name evidence="8" type="ORF">PUV54_09920</name>
</gene>
<dbReference type="CDD" id="cd00610">
    <property type="entry name" value="OAT_like"/>
    <property type="match status" value="1"/>
</dbReference>
<dbReference type="GO" id="GO:0047307">
    <property type="term" value="F:diaminobutyrate-pyruvate transaminase activity"/>
    <property type="evidence" value="ECO:0007669"/>
    <property type="project" value="InterPro"/>
</dbReference>
<dbReference type="InterPro" id="IPR005814">
    <property type="entry name" value="Aminotrans_3"/>
</dbReference>
<evidence type="ECO:0000256" key="4">
    <source>
        <dbReference type="ARBA" id="ARBA00022679"/>
    </source>
</evidence>
<dbReference type="GO" id="GO:0045303">
    <property type="term" value="F:diaminobutyrate-2-oxoglutarate transaminase activity"/>
    <property type="evidence" value="ECO:0007669"/>
    <property type="project" value="UniProtKB-EC"/>
</dbReference>
<dbReference type="NCBIfam" id="TIGR02407">
    <property type="entry name" value="ectoine_ectB"/>
    <property type="match status" value="1"/>
</dbReference>
<comment type="catalytic activity">
    <reaction evidence="7">
        <text>L-2,4-diaminobutanoate + 2-oxoglutarate = L-aspartate 4-semialdehyde + L-glutamate</text>
        <dbReference type="Rhea" id="RHEA:11160"/>
        <dbReference type="ChEBI" id="CHEBI:16810"/>
        <dbReference type="ChEBI" id="CHEBI:29985"/>
        <dbReference type="ChEBI" id="CHEBI:58761"/>
        <dbReference type="ChEBI" id="CHEBI:537519"/>
        <dbReference type="EC" id="2.6.1.76"/>
    </reaction>
</comment>
<dbReference type="InterPro" id="IPR012773">
    <property type="entry name" value="Ectoine_EctB"/>
</dbReference>
<dbReference type="NCBIfam" id="TIGR00709">
    <property type="entry name" value="dat"/>
    <property type="match status" value="1"/>
</dbReference>
<dbReference type="PROSITE" id="PS00600">
    <property type="entry name" value="AA_TRANSFER_CLASS_3"/>
    <property type="match status" value="1"/>
</dbReference>
<accession>A0AAE9ZBM9</accession>